<accession>A0ABU2YC23</accession>
<feature type="transmembrane region" description="Helical" evidence="1">
    <location>
        <begin position="7"/>
        <end position="27"/>
    </location>
</feature>
<evidence type="ECO:0000313" key="3">
    <source>
        <dbReference type="Proteomes" id="UP001254488"/>
    </source>
</evidence>
<comment type="caution">
    <text evidence="2">The sequence shown here is derived from an EMBL/GenBank/DDBJ whole genome shotgun (WGS) entry which is preliminary data.</text>
</comment>
<evidence type="ECO:0000313" key="2">
    <source>
        <dbReference type="EMBL" id="MDT0555302.1"/>
    </source>
</evidence>
<keyword evidence="3" id="KW-1185">Reference proteome</keyword>
<feature type="transmembrane region" description="Helical" evidence="1">
    <location>
        <begin position="42"/>
        <end position="63"/>
    </location>
</feature>
<proteinExistence type="predicted"/>
<protein>
    <submittedName>
        <fullName evidence="2">Uncharacterized protein</fullName>
    </submittedName>
</protein>
<keyword evidence="1" id="KW-0812">Transmembrane</keyword>
<dbReference type="Proteomes" id="UP001254488">
    <property type="component" value="Unassembled WGS sequence"/>
</dbReference>
<evidence type="ECO:0000256" key="1">
    <source>
        <dbReference type="SAM" id="Phobius"/>
    </source>
</evidence>
<name>A0ABU2YC23_9FLAO</name>
<keyword evidence="1" id="KW-0472">Membrane</keyword>
<feature type="transmembrane region" description="Helical" evidence="1">
    <location>
        <begin position="112"/>
        <end position="136"/>
    </location>
</feature>
<reference evidence="2 3" key="1">
    <citation type="submission" date="2023-09" db="EMBL/GenBank/DDBJ databases">
        <authorList>
            <person name="Rey-Velasco X."/>
        </authorList>
    </citation>
    <scope>NUCLEOTIDE SEQUENCE [LARGE SCALE GENOMIC DNA]</scope>
    <source>
        <strain evidence="2 3">W242</strain>
    </source>
</reference>
<sequence length="142" mass="15053">MGLHKVFKIIALILGIVGVAFFVNLLVTGNDTITETGEGVDGFMYLTYAILALIVFVVLLFVLKGIFAGNIKKTLFVLLGFVAIIAISYGLASGVETPLKDGGMLSASGSKWVGTGLYAFYIMALLAIAAMVWTGVSKLINR</sequence>
<dbReference type="EMBL" id="JAVRHZ010000002">
    <property type="protein sequence ID" value="MDT0555302.1"/>
    <property type="molecule type" value="Genomic_DNA"/>
</dbReference>
<gene>
    <name evidence="2" type="ORF">RM538_04750</name>
</gene>
<organism evidence="2 3">
    <name type="scientific">Patiriisocius hiemis</name>
    <dbReference type="NCBI Taxonomy" id="3075604"/>
    <lineage>
        <taxon>Bacteria</taxon>
        <taxon>Pseudomonadati</taxon>
        <taxon>Bacteroidota</taxon>
        <taxon>Flavobacteriia</taxon>
        <taxon>Flavobacteriales</taxon>
        <taxon>Flavobacteriaceae</taxon>
        <taxon>Patiriisocius</taxon>
    </lineage>
</organism>
<keyword evidence="1" id="KW-1133">Transmembrane helix</keyword>
<dbReference type="RefSeq" id="WP_311332259.1">
    <property type="nucleotide sequence ID" value="NZ_JAVRHZ010000002.1"/>
</dbReference>
<feature type="transmembrane region" description="Helical" evidence="1">
    <location>
        <begin position="75"/>
        <end position="92"/>
    </location>
</feature>